<organism evidence="3 4">
    <name type="scientific">Parastrongyloides trichosuri</name>
    <name type="common">Possum-specific nematode worm</name>
    <dbReference type="NCBI Taxonomy" id="131310"/>
    <lineage>
        <taxon>Eukaryota</taxon>
        <taxon>Metazoa</taxon>
        <taxon>Ecdysozoa</taxon>
        <taxon>Nematoda</taxon>
        <taxon>Chromadorea</taxon>
        <taxon>Rhabditida</taxon>
        <taxon>Tylenchina</taxon>
        <taxon>Panagrolaimomorpha</taxon>
        <taxon>Strongyloidoidea</taxon>
        <taxon>Strongyloididae</taxon>
        <taxon>Parastrongyloides</taxon>
    </lineage>
</organism>
<name>A0A0N5A1K4_PARTI</name>
<keyword evidence="3" id="KW-1185">Reference proteome</keyword>
<reference evidence="4" key="1">
    <citation type="submission" date="2017-02" db="UniProtKB">
        <authorList>
            <consortium name="WormBaseParasite"/>
        </authorList>
    </citation>
    <scope>IDENTIFICATION</scope>
</reference>
<dbReference type="WBParaSite" id="PTRK_0001550300.1">
    <property type="protein sequence ID" value="PTRK_0001550300.1"/>
    <property type="gene ID" value="PTRK_0001550300"/>
</dbReference>
<protein>
    <submittedName>
        <fullName evidence="4">Uncharacterized protein</fullName>
    </submittedName>
</protein>
<keyword evidence="2" id="KW-1133">Transmembrane helix</keyword>
<evidence type="ECO:0000313" key="3">
    <source>
        <dbReference type="Proteomes" id="UP000038045"/>
    </source>
</evidence>
<feature type="compositionally biased region" description="Low complexity" evidence="1">
    <location>
        <begin position="167"/>
        <end position="178"/>
    </location>
</feature>
<dbReference type="Proteomes" id="UP000038045">
    <property type="component" value="Unplaced"/>
</dbReference>
<accession>A0A0N5A1K4</accession>
<evidence type="ECO:0000256" key="2">
    <source>
        <dbReference type="SAM" id="Phobius"/>
    </source>
</evidence>
<feature type="compositionally biased region" description="Polar residues" evidence="1">
    <location>
        <begin position="181"/>
        <end position="212"/>
    </location>
</feature>
<dbReference type="AlphaFoldDB" id="A0A0N5A1K4"/>
<feature type="transmembrane region" description="Helical" evidence="2">
    <location>
        <begin position="16"/>
        <end position="40"/>
    </location>
</feature>
<keyword evidence="2" id="KW-0812">Transmembrane</keyword>
<keyword evidence="2" id="KW-0472">Membrane</keyword>
<evidence type="ECO:0000256" key="1">
    <source>
        <dbReference type="SAM" id="MobiDB-lite"/>
    </source>
</evidence>
<sequence length="212" mass="23347">MLFPQSMFDLATDDRYWVIAIDVILGFLIVIVLVTILALFCKLRSQRKSYEPIKTTLTEVVLTPKSTPTYMNKEINKNYCLNNLPCRGVVSGDDDSSGGDVEVYESGNTNVNIFFQFSGKDTESKNNSVQYGKIEEMTTKTLDPSSIKNKYDKKIVMPVKASDSKESSISSKTSGSKKCITGSTNVSTTGNDPPTLRYTSTGEPLSSLSSKQ</sequence>
<feature type="region of interest" description="Disordered" evidence="1">
    <location>
        <begin position="160"/>
        <end position="212"/>
    </location>
</feature>
<evidence type="ECO:0000313" key="4">
    <source>
        <dbReference type="WBParaSite" id="PTRK_0001550300.1"/>
    </source>
</evidence>
<proteinExistence type="predicted"/>